<sequence length="171" mass="19826">MDIQDFLDQGEGNEEDKVAAWNLFQQAYELQMKGQLEEAVDLYKQSIDLFPTAEAHTFLGWAYSFMGQLQEAIEECQMAIRQDPEFGNPYNDIGAYLIELNQLEEAIPWLEKAMKAKRYENPSFPHMNLGRVYERQGAWDQAVDSYKKSLALNPEYKTAKQALMRILTLMN</sequence>
<dbReference type="PANTHER" id="PTHR44998">
    <property type="match status" value="1"/>
</dbReference>
<dbReference type="GO" id="GO:0016757">
    <property type="term" value="F:glycosyltransferase activity"/>
    <property type="evidence" value="ECO:0007669"/>
    <property type="project" value="TreeGrafter"/>
</dbReference>
<proteinExistence type="predicted"/>
<feature type="repeat" description="TPR" evidence="3">
    <location>
        <begin position="53"/>
        <end position="86"/>
    </location>
</feature>
<dbReference type="PROSITE" id="PS50005">
    <property type="entry name" value="TPR"/>
    <property type="match status" value="2"/>
</dbReference>
<keyword evidence="5" id="KW-1185">Reference proteome</keyword>
<evidence type="ECO:0000256" key="2">
    <source>
        <dbReference type="ARBA" id="ARBA00022803"/>
    </source>
</evidence>
<dbReference type="Pfam" id="PF07720">
    <property type="entry name" value="TPR_3"/>
    <property type="match status" value="1"/>
</dbReference>
<evidence type="ECO:0000256" key="3">
    <source>
        <dbReference type="PROSITE-ProRule" id="PRU00339"/>
    </source>
</evidence>
<evidence type="ECO:0000313" key="5">
    <source>
        <dbReference type="Proteomes" id="UP001302719"/>
    </source>
</evidence>
<reference evidence="4 5" key="1">
    <citation type="submission" date="2023-01" db="EMBL/GenBank/DDBJ databases">
        <title>Cultivation and genomic characterization of new, ubiquitous marine nitrite-oxidizing bacteria from the Nitrospirales.</title>
        <authorList>
            <person name="Mueller A.J."/>
            <person name="Daebeler A."/>
            <person name="Herbold C.W."/>
            <person name="Kirkegaard R.H."/>
            <person name="Daims H."/>
        </authorList>
    </citation>
    <scope>NUCLEOTIDE SEQUENCE [LARGE SCALE GENOMIC DNA]</scope>
    <source>
        <strain evidence="4 5">VA</strain>
    </source>
</reference>
<dbReference type="SUPFAM" id="SSF48452">
    <property type="entry name" value="TPR-like"/>
    <property type="match status" value="1"/>
</dbReference>
<keyword evidence="2 3" id="KW-0802">TPR repeat</keyword>
<accession>A0AA96JS56</accession>
<dbReference type="InterPro" id="IPR011990">
    <property type="entry name" value="TPR-like_helical_dom_sf"/>
</dbReference>
<keyword evidence="1" id="KW-0677">Repeat</keyword>
<evidence type="ECO:0000256" key="1">
    <source>
        <dbReference type="ARBA" id="ARBA00022737"/>
    </source>
</evidence>
<dbReference type="GO" id="GO:0006493">
    <property type="term" value="P:protein O-linked glycosylation"/>
    <property type="evidence" value="ECO:0007669"/>
    <property type="project" value="TreeGrafter"/>
</dbReference>
<dbReference type="EMBL" id="CP116967">
    <property type="protein sequence ID" value="WNM58257.1"/>
    <property type="molecule type" value="Genomic_DNA"/>
</dbReference>
<dbReference type="PANTHER" id="PTHR44998:SF1">
    <property type="entry name" value="UDP-N-ACETYLGLUCOSAMINE--PEPTIDE N-ACETYLGLUCOSAMINYLTRANSFERASE 110 KDA SUBUNIT"/>
    <property type="match status" value="1"/>
</dbReference>
<gene>
    <name evidence="4" type="ORF">PP769_00425</name>
</gene>
<feature type="repeat" description="TPR" evidence="3">
    <location>
        <begin position="123"/>
        <end position="156"/>
    </location>
</feature>
<dbReference type="InterPro" id="IPR013105">
    <property type="entry name" value="TPR_2"/>
</dbReference>
<name>A0AA96JS56_9BACT</name>
<dbReference type="Gene3D" id="1.25.40.10">
    <property type="entry name" value="Tetratricopeptide repeat domain"/>
    <property type="match status" value="1"/>
</dbReference>
<dbReference type="InterPro" id="IPR011716">
    <property type="entry name" value="TPR-3"/>
</dbReference>
<dbReference type="Proteomes" id="UP001302719">
    <property type="component" value="Chromosome"/>
</dbReference>
<dbReference type="SMART" id="SM00028">
    <property type="entry name" value="TPR"/>
    <property type="match status" value="4"/>
</dbReference>
<dbReference type="Pfam" id="PF07719">
    <property type="entry name" value="TPR_2"/>
    <property type="match status" value="1"/>
</dbReference>
<dbReference type="AlphaFoldDB" id="A0AA96JS56"/>
<dbReference type="KEGG" id="nall:PP769_00425"/>
<organism evidence="4 5">
    <name type="scientific">Candidatus Nitrospira allomarina</name>
    <dbReference type="NCBI Taxonomy" id="3020900"/>
    <lineage>
        <taxon>Bacteria</taxon>
        <taxon>Pseudomonadati</taxon>
        <taxon>Nitrospirota</taxon>
        <taxon>Nitrospiria</taxon>
        <taxon>Nitrospirales</taxon>
        <taxon>Nitrospiraceae</taxon>
        <taxon>Nitrospira</taxon>
    </lineage>
</organism>
<dbReference type="Pfam" id="PF13424">
    <property type="entry name" value="TPR_12"/>
    <property type="match status" value="1"/>
</dbReference>
<protein>
    <submittedName>
        <fullName evidence="4">Tetratricopeptide repeat protein</fullName>
    </submittedName>
</protein>
<dbReference type="PROSITE" id="PS50293">
    <property type="entry name" value="TPR_REGION"/>
    <property type="match status" value="1"/>
</dbReference>
<evidence type="ECO:0000313" key="4">
    <source>
        <dbReference type="EMBL" id="WNM58257.1"/>
    </source>
</evidence>
<dbReference type="InterPro" id="IPR019734">
    <property type="entry name" value="TPR_rpt"/>
</dbReference>
<dbReference type="RefSeq" id="WP_312643834.1">
    <property type="nucleotide sequence ID" value="NZ_CP116967.1"/>
</dbReference>